<protein>
    <submittedName>
        <fullName evidence="3">Cyclin D3</fullName>
    </submittedName>
</protein>
<evidence type="ECO:0000256" key="1">
    <source>
        <dbReference type="RuleBase" id="RU000383"/>
    </source>
</evidence>
<dbReference type="SUPFAM" id="SSF47954">
    <property type="entry name" value="Cyclin-like"/>
    <property type="match status" value="1"/>
</dbReference>
<reference evidence="3" key="1">
    <citation type="journal article" date="2013" name="J. Hered.">
        <title>Inventory and phylogenetic analysis of meiotic genes in monogonont rotifers.</title>
        <authorList>
            <person name="Hanson S.J."/>
            <person name="Schurko A.M."/>
            <person name="Hecox-Lea B."/>
            <person name="Mark Welch D.B."/>
            <person name="Stelzer C.P."/>
            <person name="Logsdon J.M.Jr."/>
        </authorList>
    </citation>
    <scope>NUCLEOTIDE SEQUENCE</scope>
</reference>
<feature type="non-terminal residue" evidence="3">
    <location>
        <position position="1"/>
    </location>
</feature>
<dbReference type="EMBL" id="JX156200">
    <property type="protein sequence ID" value="AGH55859.1"/>
    <property type="molecule type" value="Genomic_DNA"/>
</dbReference>
<gene>
    <name evidence="3" type="primary">CYCD3</name>
</gene>
<dbReference type="AlphaFoldDB" id="M4SML3"/>
<organism evidence="3">
    <name type="scientific">Brachionus manjavacas</name>
    <dbReference type="NCBI Taxonomy" id="667381"/>
    <lineage>
        <taxon>Eukaryota</taxon>
        <taxon>Metazoa</taxon>
        <taxon>Spiralia</taxon>
        <taxon>Gnathifera</taxon>
        <taxon>Rotifera</taxon>
        <taxon>Eurotatoria</taxon>
        <taxon>Monogononta</taxon>
        <taxon>Pseudotrocha</taxon>
        <taxon>Ploima</taxon>
        <taxon>Brachionidae</taxon>
        <taxon>Brachionus</taxon>
    </lineage>
</organism>
<sequence>LLKQMLSLEGHYQTKQDLFNSQISVTSRQILLKWILDITQQEGQHINVFHLTVDLFDRLMSVLSNSNFLVDKSTLQLFGTSCLFIASKLRDNSPLSSAKLIEYADYTFSLSQLLDCEQFVLQNLKWDTERVTPNDYFDLITCYINRIDLVDLTKANFDVLAAMCKIEPALSAYPSHSIALSTIQSILKQSKQLDIKNQN</sequence>
<comment type="similarity">
    <text evidence="1">Belongs to the cyclin family.</text>
</comment>
<dbReference type="Gene3D" id="1.10.472.10">
    <property type="entry name" value="Cyclin-like"/>
    <property type="match status" value="2"/>
</dbReference>
<dbReference type="PANTHER" id="PTHR10177">
    <property type="entry name" value="CYCLINS"/>
    <property type="match status" value="1"/>
</dbReference>
<dbReference type="FunFam" id="1.10.472.10:FF:000096">
    <property type="entry name" value="G1/S-specific cyclin-D3 isoform X2"/>
    <property type="match status" value="1"/>
</dbReference>
<keyword evidence="1" id="KW-0195">Cyclin</keyword>
<evidence type="ECO:0000313" key="3">
    <source>
        <dbReference type="EMBL" id="AGH55859.1"/>
    </source>
</evidence>
<proteinExistence type="inferred from homology"/>
<accession>M4SML3</accession>
<dbReference type="InterPro" id="IPR036915">
    <property type="entry name" value="Cyclin-like_sf"/>
</dbReference>
<dbReference type="InterPro" id="IPR013763">
    <property type="entry name" value="Cyclin-like_dom"/>
</dbReference>
<name>M4SML3_9BILA</name>
<feature type="domain" description="Cyclin-like" evidence="2">
    <location>
        <begin position="33"/>
        <end position="122"/>
    </location>
</feature>
<dbReference type="InterPro" id="IPR039361">
    <property type="entry name" value="Cyclin"/>
</dbReference>
<evidence type="ECO:0000259" key="2">
    <source>
        <dbReference type="SMART" id="SM00385"/>
    </source>
</evidence>
<feature type="non-terminal residue" evidence="3">
    <location>
        <position position="199"/>
    </location>
</feature>
<dbReference type="SMART" id="SM00385">
    <property type="entry name" value="CYCLIN"/>
    <property type="match status" value="1"/>
</dbReference>
<dbReference type="Pfam" id="PF00134">
    <property type="entry name" value="Cyclin_N"/>
    <property type="match status" value="1"/>
</dbReference>
<dbReference type="InterPro" id="IPR006671">
    <property type="entry name" value="Cyclin_N"/>
</dbReference>